<dbReference type="AlphaFoldDB" id="A0A511N1B8"/>
<dbReference type="EMBL" id="BJXB01000009">
    <property type="protein sequence ID" value="GEM46680.1"/>
    <property type="molecule type" value="Genomic_DNA"/>
</dbReference>
<dbReference type="Gene3D" id="1.25.10.10">
    <property type="entry name" value="Leucine-rich Repeat Variant"/>
    <property type="match status" value="1"/>
</dbReference>
<dbReference type="InterPro" id="IPR011989">
    <property type="entry name" value="ARM-like"/>
</dbReference>
<gene>
    <name evidence="1" type="ORF">DC3_23150</name>
</gene>
<keyword evidence="2" id="KW-1185">Reference proteome</keyword>
<organism evidence="1 2">
    <name type="scientific">Deinococcus cellulosilyticus (strain DSM 18568 / NBRC 106333 / KACC 11606 / 5516J-15)</name>
    <dbReference type="NCBI Taxonomy" id="1223518"/>
    <lineage>
        <taxon>Bacteria</taxon>
        <taxon>Thermotogati</taxon>
        <taxon>Deinococcota</taxon>
        <taxon>Deinococci</taxon>
        <taxon>Deinococcales</taxon>
        <taxon>Deinococcaceae</taxon>
        <taxon>Deinococcus</taxon>
    </lineage>
</organism>
<accession>A0A511N1B8</accession>
<proteinExistence type="predicted"/>
<reference evidence="1 2" key="1">
    <citation type="submission" date="2019-07" db="EMBL/GenBank/DDBJ databases">
        <title>Whole genome shotgun sequence of Deinococcus cellulosilyticus NBRC 106333.</title>
        <authorList>
            <person name="Hosoyama A."/>
            <person name="Uohara A."/>
            <person name="Ohji S."/>
            <person name="Ichikawa N."/>
        </authorList>
    </citation>
    <scope>NUCLEOTIDE SEQUENCE [LARGE SCALE GENOMIC DNA]</scope>
    <source>
        <strain evidence="1 2">NBRC 106333</strain>
    </source>
</reference>
<evidence type="ECO:0000313" key="1">
    <source>
        <dbReference type="EMBL" id="GEM46680.1"/>
    </source>
</evidence>
<comment type="caution">
    <text evidence="1">The sequence shown here is derived from an EMBL/GenBank/DDBJ whole genome shotgun (WGS) entry which is preliminary data.</text>
</comment>
<dbReference type="Proteomes" id="UP000321306">
    <property type="component" value="Unassembled WGS sequence"/>
</dbReference>
<evidence type="ECO:0008006" key="3">
    <source>
        <dbReference type="Google" id="ProtNLM"/>
    </source>
</evidence>
<dbReference type="RefSeq" id="WP_146884494.1">
    <property type="nucleotide sequence ID" value="NZ_BJXB01000009.1"/>
</dbReference>
<dbReference type="OrthoDB" id="574514at2"/>
<protein>
    <recommendedName>
        <fullName evidence="3">Leucine rich repeat variant</fullName>
    </recommendedName>
</protein>
<evidence type="ECO:0000313" key="2">
    <source>
        <dbReference type="Proteomes" id="UP000321306"/>
    </source>
</evidence>
<sequence>MTPGVFPAVFQGYLSDVRFRMALADSPHTPALWLEVLAEDPAQEVRLLVAGNPHTPEQALRGLVHETTLHLKLAGNPGTPLDVLEALAAQGNQDVRDRLSENPASPATLLRSVFQHLSHAALHHLYRHPNCPADLQQHLLALHPHWKHHQSTLRGPSERPILPEPCQPPFTCGCTGQERTTDHETPPVAAVVAPPGGAHLP</sequence>
<name>A0A511N1B8_DEIC1</name>